<sequence length="345" mass="34088">MKTPLRALLLTVLALAATFGLDPFRNYQLATAAACFAAVAGLTVLVGLTGQLSLGHAVLMASGGYGFALTASAVDGPWPLALLAGLAAATIVSGLLGLLLGLAAARLRGPYLAGLTLALVIALPSAANSLPLGGDQGARAPFFAVPEPLAALIALEQWHAWLAIAVAAIAVTPMVMLRSGRAGLRMRAVLDDETASRLSGVDPGLVKAGAFTASAVPAGLGGAVLAIATQQVTPGGYGLAFSLLLVVAAVVGGLGSIGGAAIGSVLVVVLPWAVDELVAALPADLGQRLNGNLAVLLFGVGLIALTLAWPGGAARLLDRLRAARPLRRTAPATGPSAEAAPGTGG</sequence>
<dbReference type="RefSeq" id="WP_136532470.1">
    <property type="nucleotide sequence ID" value="NZ_STGX01000033.1"/>
</dbReference>
<evidence type="ECO:0000313" key="8">
    <source>
        <dbReference type="Proteomes" id="UP000305792"/>
    </source>
</evidence>
<dbReference type="GO" id="GO:0015658">
    <property type="term" value="F:branched-chain amino acid transmembrane transporter activity"/>
    <property type="evidence" value="ECO:0007669"/>
    <property type="project" value="InterPro"/>
</dbReference>
<accession>A0A4S8NX17</accession>
<dbReference type="EMBL" id="STGX01000033">
    <property type="protein sequence ID" value="THV20832.1"/>
    <property type="molecule type" value="Genomic_DNA"/>
</dbReference>
<evidence type="ECO:0000256" key="5">
    <source>
        <dbReference type="ARBA" id="ARBA00023136"/>
    </source>
</evidence>
<dbReference type="AlphaFoldDB" id="A0A4S8NX17"/>
<evidence type="ECO:0000256" key="4">
    <source>
        <dbReference type="ARBA" id="ARBA00022989"/>
    </source>
</evidence>
<dbReference type="CDD" id="cd06581">
    <property type="entry name" value="TM_PBP1_LivM_like"/>
    <property type="match status" value="1"/>
</dbReference>
<reference evidence="7 8" key="1">
    <citation type="journal article" date="2018" name="Int. J. Syst. Evol. Microbiol.">
        <title>Glycomyces paridis sp. nov., isolated from the medicinal plant Paris polyphylla.</title>
        <authorList>
            <person name="Fang X.M."/>
            <person name="Bai J.L."/>
            <person name="Su J."/>
            <person name="Zhao L.L."/>
            <person name="Liu H.Y."/>
            <person name="Ma B.P."/>
            <person name="Zhang Y.Q."/>
            <person name="Yu L.Y."/>
        </authorList>
    </citation>
    <scope>NUCLEOTIDE SEQUENCE [LARGE SCALE GENOMIC DNA]</scope>
    <source>
        <strain evidence="7 8">CPCC 204357</strain>
    </source>
</reference>
<feature type="transmembrane region" description="Helical" evidence="6">
    <location>
        <begin position="109"/>
        <end position="127"/>
    </location>
</feature>
<evidence type="ECO:0000256" key="3">
    <source>
        <dbReference type="ARBA" id="ARBA00022692"/>
    </source>
</evidence>
<evidence type="ECO:0000256" key="1">
    <source>
        <dbReference type="ARBA" id="ARBA00004651"/>
    </source>
</evidence>
<evidence type="ECO:0000256" key="2">
    <source>
        <dbReference type="ARBA" id="ARBA00022475"/>
    </source>
</evidence>
<organism evidence="7 8">
    <name type="scientific">Glycomyces paridis</name>
    <dbReference type="NCBI Taxonomy" id="2126555"/>
    <lineage>
        <taxon>Bacteria</taxon>
        <taxon>Bacillati</taxon>
        <taxon>Actinomycetota</taxon>
        <taxon>Actinomycetes</taxon>
        <taxon>Glycomycetales</taxon>
        <taxon>Glycomycetaceae</taxon>
        <taxon>Glycomyces</taxon>
    </lineage>
</organism>
<comment type="subcellular location">
    <subcellularLocation>
        <location evidence="1">Cell membrane</location>
        <topology evidence="1">Multi-pass membrane protein</topology>
    </subcellularLocation>
</comment>
<dbReference type="Proteomes" id="UP000305792">
    <property type="component" value="Unassembled WGS sequence"/>
</dbReference>
<feature type="transmembrane region" description="Helical" evidence="6">
    <location>
        <begin position="158"/>
        <end position="177"/>
    </location>
</feature>
<name>A0A4S8NX17_9ACTN</name>
<feature type="transmembrane region" description="Helical" evidence="6">
    <location>
        <begin position="293"/>
        <end position="317"/>
    </location>
</feature>
<dbReference type="InterPro" id="IPR001851">
    <property type="entry name" value="ABC_transp_permease"/>
</dbReference>
<gene>
    <name evidence="7" type="ORF">E9998_24995</name>
</gene>
<dbReference type="PANTHER" id="PTHR30482">
    <property type="entry name" value="HIGH-AFFINITY BRANCHED-CHAIN AMINO ACID TRANSPORT SYSTEM PERMEASE"/>
    <property type="match status" value="1"/>
</dbReference>
<feature type="transmembrane region" description="Helical" evidence="6">
    <location>
        <begin position="80"/>
        <end position="102"/>
    </location>
</feature>
<evidence type="ECO:0000313" key="7">
    <source>
        <dbReference type="EMBL" id="THV20832.1"/>
    </source>
</evidence>
<evidence type="ECO:0000256" key="6">
    <source>
        <dbReference type="SAM" id="Phobius"/>
    </source>
</evidence>
<feature type="transmembrane region" description="Helical" evidence="6">
    <location>
        <begin position="57"/>
        <end position="74"/>
    </location>
</feature>
<feature type="transmembrane region" description="Helical" evidence="6">
    <location>
        <begin position="243"/>
        <end position="273"/>
    </location>
</feature>
<proteinExistence type="predicted"/>
<keyword evidence="4 6" id="KW-1133">Transmembrane helix</keyword>
<keyword evidence="3 6" id="KW-0812">Transmembrane</keyword>
<dbReference type="PANTHER" id="PTHR30482:SF10">
    <property type="entry name" value="HIGH-AFFINITY BRANCHED-CHAIN AMINO ACID TRANSPORT PROTEIN BRAE"/>
    <property type="match status" value="1"/>
</dbReference>
<dbReference type="GO" id="GO:0005886">
    <property type="term" value="C:plasma membrane"/>
    <property type="evidence" value="ECO:0007669"/>
    <property type="project" value="UniProtKB-SubCell"/>
</dbReference>
<dbReference type="OrthoDB" id="9814461at2"/>
<dbReference type="InterPro" id="IPR043428">
    <property type="entry name" value="LivM-like"/>
</dbReference>
<keyword evidence="2" id="KW-1003">Cell membrane</keyword>
<feature type="transmembrane region" description="Helical" evidence="6">
    <location>
        <begin position="30"/>
        <end position="50"/>
    </location>
</feature>
<keyword evidence="5 6" id="KW-0472">Membrane</keyword>
<comment type="caution">
    <text evidence="7">The sequence shown here is derived from an EMBL/GenBank/DDBJ whole genome shotgun (WGS) entry which is preliminary data.</text>
</comment>
<dbReference type="Pfam" id="PF02653">
    <property type="entry name" value="BPD_transp_2"/>
    <property type="match status" value="1"/>
</dbReference>
<protein>
    <submittedName>
        <fullName evidence="7">Branched-chain amino acid ABC transporter permease</fullName>
    </submittedName>
</protein>
<keyword evidence="8" id="KW-1185">Reference proteome</keyword>